<dbReference type="InterPro" id="IPR011249">
    <property type="entry name" value="Metalloenz_LuxS/M16"/>
</dbReference>
<name>A0A3E1EUG5_9FLAO</name>
<dbReference type="Pfam" id="PF05193">
    <property type="entry name" value="Peptidase_M16_C"/>
    <property type="match status" value="1"/>
</dbReference>
<accession>A0A3E1EUG5</accession>
<keyword evidence="3" id="KW-0378">Hydrolase</keyword>
<keyword evidence="10" id="KW-1185">Reference proteome</keyword>
<evidence type="ECO:0000313" key="9">
    <source>
        <dbReference type="EMBL" id="RFC53152.1"/>
    </source>
</evidence>
<protein>
    <submittedName>
        <fullName evidence="9">Insulinase family protein</fullName>
    </submittedName>
</protein>
<dbReference type="InterPro" id="IPR050626">
    <property type="entry name" value="Peptidase_M16"/>
</dbReference>
<dbReference type="GO" id="GO:0006508">
    <property type="term" value="P:proteolysis"/>
    <property type="evidence" value="ECO:0007669"/>
    <property type="project" value="UniProtKB-KW"/>
</dbReference>
<evidence type="ECO:0000256" key="6">
    <source>
        <dbReference type="SAM" id="SignalP"/>
    </source>
</evidence>
<comment type="caution">
    <text evidence="9">The sequence shown here is derived from an EMBL/GenBank/DDBJ whole genome shotgun (WGS) entry which is preliminary data.</text>
</comment>
<proteinExistence type="inferred from homology"/>
<sequence length="489" mass="55667">MMKRIFSAALAATCAFGLHAQKGNVDFVEYDLDNGMHVILHEDNSTPIVAVSVLYHVGSKNESPDRTGFAHFFEHLMFEGSENIDRGEFDQYIERNGGTLNANTSQDRTYYYEIFSSNNLELGLWLESERLLHAKVDNVGIETQREVVKEEKRQRVDNQPYGSFMASAFDLLYDKHPYQWTPIGSMEHLDAAQEEDFINFYKTFYVPSNATLSIAGDIDIEEAKILIDKYFGSIPKGQAINLYRDYLNLDNDAFTAKYGKGKAIFNEKDFFNTTSKDGMWLINEYKKKETVIPRPDIVEPKLEKEIVDTVYDNIQLPAVFIGYHSPRQNTKEAYALEMLNAVISGGTSARMNKNIVEEKELAVSAFSFAFPLEDPGIALFAGIAAKDVEIDSLKEALEVEINKVKNELVSEVEFEKVKNQFENDFYSSNSSVAGKAESLANNYVYFDNTNLINEQLSVYDNITREDLMAVAKKYFTEDARLVLYYLPKK</sequence>
<feature type="domain" description="Peptidase M16 N-terminal" evidence="7">
    <location>
        <begin position="38"/>
        <end position="160"/>
    </location>
</feature>
<keyword evidence="2" id="KW-0645">Protease</keyword>
<dbReference type="OrthoDB" id="9811314at2"/>
<dbReference type="GO" id="GO:0046872">
    <property type="term" value="F:metal ion binding"/>
    <property type="evidence" value="ECO:0007669"/>
    <property type="project" value="InterPro"/>
</dbReference>
<dbReference type="Proteomes" id="UP000257127">
    <property type="component" value="Unassembled WGS sequence"/>
</dbReference>
<dbReference type="Gene3D" id="3.30.830.10">
    <property type="entry name" value="Metalloenzyme, LuxS/M16 peptidase-like"/>
    <property type="match status" value="2"/>
</dbReference>
<evidence type="ECO:0000256" key="2">
    <source>
        <dbReference type="ARBA" id="ARBA00022670"/>
    </source>
</evidence>
<feature type="domain" description="Peptidase M16 C-terminal" evidence="8">
    <location>
        <begin position="194"/>
        <end position="420"/>
    </location>
</feature>
<comment type="similarity">
    <text evidence="1">Belongs to the peptidase M16 family.</text>
</comment>
<feature type="signal peptide" evidence="6">
    <location>
        <begin position="1"/>
        <end position="20"/>
    </location>
</feature>
<evidence type="ECO:0000313" key="10">
    <source>
        <dbReference type="Proteomes" id="UP000257127"/>
    </source>
</evidence>
<keyword evidence="4" id="KW-0862">Zinc</keyword>
<dbReference type="GO" id="GO:0008237">
    <property type="term" value="F:metallopeptidase activity"/>
    <property type="evidence" value="ECO:0007669"/>
    <property type="project" value="UniProtKB-KW"/>
</dbReference>
<reference evidence="9 10" key="1">
    <citation type="submission" date="2018-08" db="EMBL/GenBank/DDBJ databases">
        <title>The draft genome squence of Brumimicrobium sp. N62.</title>
        <authorList>
            <person name="Du Z.-J."/>
            <person name="Luo H.-R."/>
        </authorList>
    </citation>
    <scope>NUCLEOTIDE SEQUENCE [LARGE SCALE GENOMIC DNA]</scope>
    <source>
        <strain evidence="9 10">N62</strain>
    </source>
</reference>
<dbReference type="PANTHER" id="PTHR43690">
    <property type="entry name" value="NARDILYSIN"/>
    <property type="match status" value="1"/>
</dbReference>
<evidence type="ECO:0000259" key="7">
    <source>
        <dbReference type="Pfam" id="PF00675"/>
    </source>
</evidence>
<keyword evidence="5" id="KW-0482">Metalloprotease</keyword>
<dbReference type="PANTHER" id="PTHR43690:SF17">
    <property type="entry name" value="PROTEIN YHJJ"/>
    <property type="match status" value="1"/>
</dbReference>
<evidence type="ECO:0000259" key="8">
    <source>
        <dbReference type="Pfam" id="PF05193"/>
    </source>
</evidence>
<evidence type="ECO:0000256" key="5">
    <source>
        <dbReference type="ARBA" id="ARBA00023049"/>
    </source>
</evidence>
<keyword evidence="6" id="KW-0732">Signal</keyword>
<evidence type="ECO:0000256" key="4">
    <source>
        <dbReference type="ARBA" id="ARBA00022833"/>
    </source>
</evidence>
<evidence type="ECO:0000256" key="3">
    <source>
        <dbReference type="ARBA" id="ARBA00022801"/>
    </source>
</evidence>
<dbReference type="SUPFAM" id="SSF63411">
    <property type="entry name" value="LuxS/MPP-like metallohydrolase"/>
    <property type="match status" value="2"/>
</dbReference>
<dbReference type="InterPro" id="IPR011765">
    <property type="entry name" value="Pept_M16_N"/>
</dbReference>
<gene>
    <name evidence="9" type="ORF">DXU93_14425</name>
</gene>
<dbReference type="EMBL" id="QURB01000012">
    <property type="protein sequence ID" value="RFC53152.1"/>
    <property type="molecule type" value="Genomic_DNA"/>
</dbReference>
<feature type="chain" id="PRO_5017647461" evidence="6">
    <location>
        <begin position="21"/>
        <end position="489"/>
    </location>
</feature>
<dbReference type="InterPro" id="IPR007863">
    <property type="entry name" value="Peptidase_M16_C"/>
</dbReference>
<evidence type="ECO:0000256" key="1">
    <source>
        <dbReference type="ARBA" id="ARBA00007261"/>
    </source>
</evidence>
<dbReference type="AlphaFoldDB" id="A0A3E1EUG5"/>
<dbReference type="Pfam" id="PF00675">
    <property type="entry name" value="Peptidase_M16"/>
    <property type="match status" value="1"/>
</dbReference>
<organism evidence="9 10">
    <name type="scientific">Brumimicrobium aurantiacum</name>
    <dbReference type="NCBI Taxonomy" id="1737063"/>
    <lineage>
        <taxon>Bacteria</taxon>
        <taxon>Pseudomonadati</taxon>
        <taxon>Bacteroidota</taxon>
        <taxon>Flavobacteriia</taxon>
        <taxon>Flavobacteriales</taxon>
        <taxon>Crocinitomicaceae</taxon>
        <taxon>Brumimicrobium</taxon>
    </lineage>
</organism>